<protein>
    <submittedName>
        <fullName evidence="1">Hydrolase</fullName>
    </submittedName>
</protein>
<dbReference type="AlphaFoldDB" id="A0AAE3LN49"/>
<dbReference type="EMBL" id="JAOUSF010000003">
    <property type="protein sequence ID" value="MCU9614290.1"/>
    <property type="molecule type" value="Genomic_DNA"/>
</dbReference>
<organism evidence="1 2">
    <name type="scientific">Perspicuibacillus lycopersici</name>
    <dbReference type="NCBI Taxonomy" id="1325689"/>
    <lineage>
        <taxon>Bacteria</taxon>
        <taxon>Bacillati</taxon>
        <taxon>Bacillota</taxon>
        <taxon>Bacilli</taxon>
        <taxon>Bacillales</taxon>
        <taxon>Bacillaceae</taxon>
        <taxon>Perspicuibacillus</taxon>
    </lineage>
</organism>
<gene>
    <name evidence="1" type="ORF">OEV98_12025</name>
</gene>
<dbReference type="Proteomes" id="UP001209318">
    <property type="component" value="Unassembled WGS sequence"/>
</dbReference>
<evidence type="ECO:0000313" key="2">
    <source>
        <dbReference type="Proteomes" id="UP001209318"/>
    </source>
</evidence>
<dbReference type="GO" id="GO:0016787">
    <property type="term" value="F:hydrolase activity"/>
    <property type="evidence" value="ECO:0007669"/>
    <property type="project" value="UniProtKB-KW"/>
</dbReference>
<reference evidence="1" key="1">
    <citation type="submission" date="2022-10" db="EMBL/GenBank/DDBJ databases">
        <title>Description of Fervidibacillus gen. nov. in the family Fervidibacillaceae fam. nov. with two species, Fervidibacillus albus sp. nov., and Fervidibacillus halotolerans sp. nov., isolated from tidal flat sediments.</title>
        <authorList>
            <person name="Kwon K.K."/>
            <person name="Yang S.-H."/>
        </authorList>
    </citation>
    <scope>NUCLEOTIDE SEQUENCE</scope>
    <source>
        <strain evidence="1">JCM 19140</strain>
    </source>
</reference>
<name>A0AAE3LN49_9BACI</name>
<sequence>MDKEKYYINVASGEISRNKTASSWHFEIEATAEEIKHLRELFRTMDSANLQSFVRSHIPFLEYHVDPENDIYDSGIIQVYKMIYQLGNQETKQQIREMGILFGGNDHL</sequence>
<dbReference type="RefSeq" id="WP_263073532.1">
    <property type="nucleotide sequence ID" value="NZ_JAOUSF010000003.1"/>
</dbReference>
<accession>A0AAE3LN49</accession>
<proteinExistence type="predicted"/>
<comment type="caution">
    <text evidence="1">The sequence shown here is derived from an EMBL/GenBank/DDBJ whole genome shotgun (WGS) entry which is preliminary data.</text>
</comment>
<keyword evidence="2" id="KW-1185">Reference proteome</keyword>
<keyword evidence="1" id="KW-0378">Hydrolase</keyword>
<evidence type="ECO:0000313" key="1">
    <source>
        <dbReference type="EMBL" id="MCU9614290.1"/>
    </source>
</evidence>